<dbReference type="AlphaFoldDB" id="X0WH16"/>
<feature type="non-terminal residue" evidence="2">
    <location>
        <position position="162"/>
    </location>
</feature>
<evidence type="ECO:0000256" key="1">
    <source>
        <dbReference type="SAM" id="MobiDB-lite"/>
    </source>
</evidence>
<proteinExistence type="predicted"/>
<sequence>MAILQEEERTQSSLLRTANNQQLDSEEELQRKADKELNKPTINNLANFVDKSWDNAKNAKVENEAIMLQCARQRDGQYDQQDLSAIREQGGTEIFMMVTDIKCRAIEAGIKDVILPASDKPWAITPTEIPDMPEDINMIVQDQFNQELALLQQAYPQVDFAS</sequence>
<feature type="compositionally biased region" description="Polar residues" evidence="1">
    <location>
        <begin position="11"/>
        <end position="23"/>
    </location>
</feature>
<feature type="region of interest" description="Disordered" evidence="1">
    <location>
        <begin position="1"/>
        <end position="25"/>
    </location>
</feature>
<protein>
    <submittedName>
        <fullName evidence="2">Uncharacterized protein</fullName>
    </submittedName>
</protein>
<name>X0WH16_9ZZZZ</name>
<comment type="caution">
    <text evidence="2">The sequence shown here is derived from an EMBL/GenBank/DDBJ whole genome shotgun (WGS) entry which is preliminary data.</text>
</comment>
<evidence type="ECO:0000313" key="2">
    <source>
        <dbReference type="EMBL" id="GAG30259.1"/>
    </source>
</evidence>
<organism evidence="2">
    <name type="scientific">marine sediment metagenome</name>
    <dbReference type="NCBI Taxonomy" id="412755"/>
    <lineage>
        <taxon>unclassified sequences</taxon>
        <taxon>metagenomes</taxon>
        <taxon>ecological metagenomes</taxon>
    </lineage>
</organism>
<reference evidence="2" key="1">
    <citation type="journal article" date="2014" name="Front. Microbiol.">
        <title>High frequency of phylogenetically diverse reductive dehalogenase-homologous genes in deep subseafloor sedimentary metagenomes.</title>
        <authorList>
            <person name="Kawai M."/>
            <person name="Futagami T."/>
            <person name="Toyoda A."/>
            <person name="Takaki Y."/>
            <person name="Nishi S."/>
            <person name="Hori S."/>
            <person name="Arai W."/>
            <person name="Tsubouchi T."/>
            <person name="Morono Y."/>
            <person name="Uchiyama I."/>
            <person name="Ito T."/>
            <person name="Fujiyama A."/>
            <person name="Inagaki F."/>
            <person name="Takami H."/>
        </authorList>
    </citation>
    <scope>NUCLEOTIDE SEQUENCE</scope>
    <source>
        <strain evidence="2">Expedition CK06-06</strain>
    </source>
</reference>
<gene>
    <name evidence="2" type="ORF">S01H1_73597</name>
</gene>
<accession>X0WH16</accession>
<dbReference type="EMBL" id="BARS01049185">
    <property type="protein sequence ID" value="GAG30259.1"/>
    <property type="molecule type" value="Genomic_DNA"/>
</dbReference>
<feature type="compositionally biased region" description="Basic and acidic residues" evidence="1">
    <location>
        <begin position="1"/>
        <end position="10"/>
    </location>
</feature>